<dbReference type="GO" id="GO:0004803">
    <property type="term" value="F:transposase activity"/>
    <property type="evidence" value="ECO:0007669"/>
    <property type="project" value="InterPro"/>
</dbReference>
<evidence type="ECO:0000313" key="1">
    <source>
        <dbReference type="EMBL" id="XBH03977.1"/>
    </source>
</evidence>
<gene>
    <name evidence="1" type="ORF">V5E97_37615</name>
</gene>
<reference evidence="1" key="1">
    <citation type="submission" date="2024-05" db="EMBL/GenBank/DDBJ databases">
        <title>Planctomycetes of the genus Singulisphaera possess chitinolytic capabilities.</title>
        <authorList>
            <person name="Ivanova A."/>
        </authorList>
    </citation>
    <scope>NUCLEOTIDE SEQUENCE</scope>
    <source>
        <strain evidence="1">Ch08T</strain>
    </source>
</reference>
<sequence length="183" mass="19693">MAILDEEALLATCAYIDLNPVAAGLVAVPEAGEHTSIKQRVEHVEEQGRVETLKAAESGSVAAQAVSSGLEESLWLCPIEDRRGLDSTREGMVEGFTLGNYLLLVEYTGRLFREGKASISGELAGVFARLGSDGASWSARLLKLSRGRLLGRYFASSRQRLREVADRLGLHHLANLGGCPARS</sequence>
<dbReference type="GO" id="GO:0006313">
    <property type="term" value="P:DNA transposition"/>
    <property type="evidence" value="ECO:0007669"/>
    <property type="project" value="InterPro"/>
</dbReference>
<organism evidence="1">
    <name type="scientific">Singulisphaera sp. Ch08</name>
    <dbReference type="NCBI Taxonomy" id="3120278"/>
    <lineage>
        <taxon>Bacteria</taxon>
        <taxon>Pseudomonadati</taxon>
        <taxon>Planctomycetota</taxon>
        <taxon>Planctomycetia</taxon>
        <taxon>Isosphaerales</taxon>
        <taxon>Isosphaeraceae</taxon>
        <taxon>Singulisphaera</taxon>
    </lineage>
</organism>
<dbReference type="AlphaFoldDB" id="A0AAU7CGC0"/>
<dbReference type="RefSeq" id="WP_406696721.1">
    <property type="nucleotide sequence ID" value="NZ_CP155447.1"/>
</dbReference>
<evidence type="ECO:0008006" key="2">
    <source>
        <dbReference type="Google" id="ProtNLM"/>
    </source>
</evidence>
<accession>A0AAU7CGC0</accession>
<proteinExistence type="predicted"/>
<dbReference type="Gene3D" id="3.30.70.1290">
    <property type="entry name" value="Transposase IS200-like"/>
    <property type="match status" value="1"/>
</dbReference>
<dbReference type="EMBL" id="CP155447">
    <property type="protein sequence ID" value="XBH03977.1"/>
    <property type="molecule type" value="Genomic_DNA"/>
</dbReference>
<dbReference type="GO" id="GO:0003677">
    <property type="term" value="F:DNA binding"/>
    <property type="evidence" value="ECO:0007669"/>
    <property type="project" value="InterPro"/>
</dbReference>
<protein>
    <recommendedName>
        <fullName evidence="2">Transposase</fullName>
    </recommendedName>
</protein>
<dbReference type="InterPro" id="IPR036515">
    <property type="entry name" value="Transposase_17_sf"/>
</dbReference>
<name>A0AAU7CGC0_9BACT</name>